<dbReference type="HOGENOM" id="CLU_3217435_0_0_11"/>
<sequence>MRLHSPYLNHVPSERVQGPEHAGESASSNHPAGNSRSVPFHDKE</sequence>
<feature type="compositionally biased region" description="Polar residues" evidence="1">
    <location>
        <begin position="25"/>
        <end position="37"/>
    </location>
</feature>
<feature type="region of interest" description="Disordered" evidence="1">
    <location>
        <begin position="1"/>
        <end position="44"/>
    </location>
</feature>
<comment type="caution">
    <text evidence="2">The sequence shown here is derived from an EMBL/GenBank/DDBJ whole genome shotgun (WGS) entry which is preliminary data.</text>
</comment>
<dbReference type="AlphaFoldDB" id="A0A066Z0T7"/>
<keyword evidence="3" id="KW-1185">Reference proteome</keyword>
<organism evidence="2 3">
    <name type="scientific">Kitasatospora cheerisanensis KCTC 2395</name>
    <dbReference type="NCBI Taxonomy" id="1348663"/>
    <lineage>
        <taxon>Bacteria</taxon>
        <taxon>Bacillati</taxon>
        <taxon>Actinomycetota</taxon>
        <taxon>Actinomycetes</taxon>
        <taxon>Kitasatosporales</taxon>
        <taxon>Streptomycetaceae</taxon>
        <taxon>Kitasatospora</taxon>
    </lineage>
</organism>
<proteinExistence type="predicted"/>
<protein>
    <submittedName>
        <fullName evidence="2">Uncharacterized protein</fullName>
    </submittedName>
</protein>
<dbReference type="Proteomes" id="UP000027178">
    <property type="component" value="Unassembled WGS sequence"/>
</dbReference>
<dbReference type="EMBL" id="JNBY01000077">
    <property type="protein sequence ID" value="KDN85859.1"/>
    <property type="molecule type" value="Genomic_DNA"/>
</dbReference>
<evidence type="ECO:0000313" key="2">
    <source>
        <dbReference type="EMBL" id="KDN85859.1"/>
    </source>
</evidence>
<reference evidence="2 3" key="1">
    <citation type="submission" date="2014-05" db="EMBL/GenBank/DDBJ databases">
        <title>Draft Genome Sequence of Kitasatospora cheerisanensis KCTC 2395.</title>
        <authorList>
            <person name="Nam D.H."/>
        </authorList>
    </citation>
    <scope>NUCLEOTIDE SEQUENCE [LARGE SCALE GENOMIC DNA]</scope>
    <source>
        <strain evidence="2 3">KCTC 2395</strain>
    </source>
</reference>
<accession>A0A066Z0T7</accession>
<evidence type="ECO:0000313" key="3">
    <source>
        <dbReference type="Proteomes" id="UP000027178"/>
    </source>
</evidence>
<evidence type="ECO:0000256" key="1">
    <source>
        <dbReference type="SAM" id="MobiDB-lite"/>
    </source>
</evidence>
<gene>
    <name evidence="2" type="ORF">KCH_23750</name>
</gene>
<name>A0A066Z0T7_9ACTN</name>